<evidence type="ECO:0000256" key="9">
    <source>
        <dbReference type="SAM" id="MobiDB-lite"/>
    </source>
</evidence>
<keyword evidence="4 10" id="KW-0812">Transmembrane</keyword>
<evidence type="ECO:0000313" key="11">
    <source>
        <dbReference type="EMBL" id="SPO39762.1"/>
    </source>
</evidence>
<keyword evidence="12" id="KW-1185">Reference proteome</keyword>
<feature type="region of interest" description="Disordered" evidence="9">
    <location>
        <begin position="69"/>
        <end position="100"/>
    </location>
</feature>
<evidence type="ECO:0000256" key="4">
    <source>
        <dbReference type="ARBA" id="ARBA00022692"/>
    </source>
</evidence>
<evidence type="ECO:0000256" key="2">
    <source>
        <dbReference type="ARBA" id="ARBA00005245"/>
    </source>
</evidence>
<evidence type="ECO:0000256" key="7">
    <source>
        <dbReference type="ARBA" id="ARBA00023136"/>
    </source>
</evidence>
<evidence type="ECO:0000256" key="8">
    <source>
        <dbReference type="ARBA" id="ARBA00045204"/>
    </source>
</evidence>
<dbReference type="InterPro" id="IPR009542">
    <property type="entry name" value="Spc1/SPCS1"/>
</dbReference>
<proteinExistence type="inferred from homology"/>
<keyword evidence="5" id="KW-0256">Endoplasmic reticulum</keyword>
<accession>A0A5C3F5U8</accession>
<dbReference type="GO" id="GO:0005787">
    <property type="term" value="C:signal peptidase complex"/>
    <property type="evidence" value="ECO:0007669"/>
    <property type="project" value="InterPro"/>
</dbReference>
<evidence type="ECO:0000256" key="6">
    <source>
        <dbReference type="ARBA" id="ARBA00022989"/>
    </source>
</evidence>
<evidence type="ECO:0000256" key="10">
    <source>
        <dbReference type="SAM" id="Phobius"/>
    </source>
</evidence>
<comment type="function">
    <text evidence="8">Component of the signal peptidase complex (SPC) which catalyzes the cleavage of N-terminal signal sequences from nascent proteins as they are translocated into the lumen of the endoplasmic reticulum. Dispensable for SPC enzymatic activity.</text>
</comment>
<protein>
    <recommendedName>
        <fullName evidence="3">Signal peptidase complex subunit 1</fullName>
    </recommendedName>
</protein>
<dbReference type="PANTHER" id="PTHR13202">
    <property type="entry name" value="MICROSOMAL SIGNAL PEPTIDASE 12 KDA SUBUNIT"/>
    <property type="match status" value="1"/>
</dbReference>
<gene>
    <name evidence="11" type="ORF">PSFLO_05243</name>
</gene>
<dbReference type="Pfam" id="PF06645">
    <property type="entry name" value="SPC12"/>
    <property type="match status" value="1"/>
</dbReference>
<dbReference type="EMBL" id="OOIP01000016">
    <property type="protein sequence ID" value="SPO39762.1"/>
    <property type="molecule type" value="Genomic_DNA"/>
</dbReference>
<name>A0A5C3F5U8_9BASI</name>
<evidence type="ECO:0000256" key="5">
    <source>
        <dbReference type="ARBA" id="ARBA00022824"/>
    </source>
</evidence>
<reference evidence="11 12" key="1">
    <citation type="submission" date="2018-03" db="EMBL/GenBank/DDBJ databases">
        <authorList>
            <person name="Guldener U."/>
        </authorList>
    </citation>
    <scope>NUCLEOTIDE SEQUENCE [LARGE SCALE GENOMIC DNA]</scope>
    <source>
        <strain evidence="11 12">DAOM196992</strain>
    </source>
</reference>
<dbReference type="GO" id="GO:0006465">
    <property type="term" value="P:signal peptide processing"/>
    <property type="evidence" value="ECO:0007669"/>
    <property type="project" value="InterPro"/>
</dbReference>
<evidence type="ECO:0000256" key="1">
    <source>
        <dbReference type="ARBA" id="ARBA00004477"/>
    </source>
</evidence>
<dbReference type="Proteomes" id="UP000323386">
    <property type="component" value="Unassembled WGS sequence"/>
</dbReference>
<evidence type="ECO:0000256" key="3">
    <source>
        <dbReference type="ARBA" id="ARBA00017059"/>
    </source>
</evidence>
<dbReference type="OrthoDB" id="263893at2759"/>
<keyword evidence="7 10" id="KW-0472">Membrane</keyword>
<dbReference type="AlphaFoldDB" id="A0A5C3F5U8"/>
<keyword evidence="6 10" id="KW-1133">Transmembrane helix</keyword>
<sequence length="100" mass="11284">MEAVQRIIDGKIDFEGQRLAERIYSEMLIIISNMLVTLSMFGLALVFSVLIVVPPWPFLNRYHMHWLPKRPKDGEETTSDPATQDTPPTTTAGVPADTKQ</sequence>
<comment type="similarity">
    <text evidence="2">Belongs to the SPCS1 family.</text>
</comment>
<comment type="subcellular location">
    <subcellularLocation>
        <location evidence="1">Endoplasmic reticulum membrane</location>
        <topology evidence="1">Multi-pass membrane protein</topology>
    </subcellularLocation>
</comment>
<dbReference type="PANTHER" id="PTHR13202:SF0">
    <property type="entry name" value="SIGNAL PEPTIDASE COMPLEX SUBUNIT 1"/>
    <property type="match status" value="1"/>
</dbReference>
<feature type="transmembrane region" description="Helical" evidence="10">
    <location>
        <begin position="27"/>
        <end position="53"/>
    </location>
</feature>
<organism evidence="11 12">
    <name type="scientific">Pseudozyma flocculosa</name>
    <dbReference type="NCBI Taxonomy" id="84751"/>
    <lineage>
        <taxon>Eukaryota</taxon>
        <taxon>Fungi</taxon>
        <taxon>Dikarya</taxon>
        <taxon>Basidiomycota</taxon>
        <taxon>Ustilaginomycotina</taxon>
        <taxon>Ustilaginomycetes</taxon>
        <taxon>Ustilaginales</taxon>
        <taxon>Ustilaginaceae</taxon>
        <taxon>Pseudozyma</taxon>
    </lineage>
</organism>
<evidence type="ECO:0000313" key="12">
    <source>
        <dbReference type="Proteomes" id="UP000323386"/>
    </source>
</evidence>
<feature type="compositionally biased region" description="Low complexity" evidence="9">
    <location>
        <begin position="79"/>
        <end position="92"/>
    </location>
</feature>
<dbReference type="GO" id="GO:0045047">
    <property type="term" value="P:protein targeting to ER"/>
    <property type="evidence" value="ECO:0007669"/>
    <property type="project" value="TreeGrafter"/>
</dbReference>